<organism evidence="5 6">
    <name type="scientific">SAR86 cluster bacterium</name>
    <dbReference type="NCBI Taxonomy" id="2030880"/>
    <lineage>
        <taxon>Bacteria</taxon>
        <taxon>Pseudomonadati</taxon>
        <taxon>Pseudomonadota</taxon>
        <taxon>Gammaproteobacteria</taxon>
        <taxon>SAR86 cluster</taxon>
    </lineage>
</organism>
<dbReference type="InterPro" id="IPR022496">
    <property type="entry name" value="T6A_TsaB"/>
</dbReference>
<evidence type="ECO:0000313" key="5">
    <source>
        <dbReference type="EMBL" id="RZO16000.1"/>
    </source>
</evidence>
<dbReference type="AlphaFoldDB" id="A0A520M447"/>
<comment type="similarity">
    <text evidence="1">Belongs to the KAE1 / TsaD family. TsaB subfamily.</text>
</comment>
<gene>
    <name evidence="5" type="primary">tsaB</name>
    <name evidence="5" type="ORF">EVB00_03485</name>
</gene>
<dbReference type="Gene3D" id="3.30.420.40">
    <property type="match status" value="2"/>
</dbReference>
<dbReference type="Pfam" id="PF00814">
    <property type="entry name" value="TsaD"/>
    <property type="match status" value="1"/>
</dbReference>
<comment type="caution">
    <text evidence="5">The sequence shown here is derived from an EMBL/GenBank/DDBJ whole genome shotgun (WGS) entry which is preliminary data.</text>
</comment>
<dbReference type="InterPro" id="IPR043129">
    <property type="entry name" value="ATPase_NBD"/>
</dbReference>
<sequence length="227" mass="25363">MKLLAIDSAGDSSSIALIYEDEILFFSQSHQRKEKPNWNKLLSCVGINSKIKISEIDCFAFGRGPGSYTGIRSLASFMKGLSWSQKKPLIAISNLKSAALNAQLSLKEQAFKTINVALKSDLDEVYFSQYMLNDGHLDDEGDEKIMPYDSLAEPKLLSNPSAIYVGDGWDDERINISDNKSYFNIDSNANFIAQLAKLEFSSSKEFSPEDANPVYLKETNYKKIANE</sequence>
<accession>A0A520M447</accession>
<evidence type="ECO:0000256" key="2">
    <source>
        <dbReference type="ARBA" id="ARBA00019012"/>
    </source>
</evidence>
<dbReference type="InterPro" id="IPR000905">
    <property type="entry name" value="Gcp-like_dom"/>
</dbReference>
<dbReference type="Proteomes" id="UP000318359">
    <property type="component" value="Unassembled WGS sequence"/>
</dbReference>
<proteinExistence type="inferred from homology"/>
<evidence type="ECO:0000256" key="3">
    <source>
        <dbReference type="ARBA" id="ARBA00032446"/>
    </source>
</evidence>
<keyword evidence="5" id="KW-0808">Transferase</keyword>
<dbReference type="EMBL" id="SHBM01000061">
    <property type="protein sequence ID" value="RZO16000.1"/>
    <property type="molecule type" value="Genomic_DNA"/>
</dbReference>
<dbReference type="GO" id="GO:0002949">
    <property type="term" value="P:tRNA threonylcarbamoyladenosine modification"/>
    <property type="evidence" value="ECO:0007669"/>
    <property type="project" value="InterPro"/>
</dbReference>
<protein>
    <recommendedName>
        <fullName evidence="2">tRNA threonylcarbamoyladenosine biosynthesis protein TsaB</fullName>
    </recommendedName>
    <alternativeName>
        <fullName evidence="3">t(6)A37 threonylcarbamoyladenosine biosynthesis protein TsaB</fullName>
    </alternativeName>
</protein>
<dbReference type="NCBIfam" id="TIGR03725">
    <property type="entry name" value="T6A_YeaZ"/>
    <property type="match status" value="1"/>
</dbReference>
<feature type="domain" description="Gcp-like" evidence="4">
    <location>
        <begin position="32"/>
        <end position="148"/>
    </location>
</feature>
<dbReference type="SUPFAM" id="SSF53067">
    <property type="entry name" value="Actin-like ATPase domain"/>
    <property type="match status" value="2"/>
</dbReference>
<name>A0A520M447_9GAMM</name>
<evidence type="ECO:0000259" key="4">
    <source>
        <dbReference type="Pfam" id="PF00814"/>
    </source>
</evidence>
<evidence type="ECO:0000256" key="1">
    <source>
        <dbReference type="ARBA" id="ARBA00010493"/>
    </source>
</evidence>
<evidence type="ECO:0000313" key="6">
    <source>
        <dbReference type="Proteomes" id="UP000318359"/>
    </source>
</evidence>
<dbReference type="GO" id="GO:0016740">
    <property type="term" value="F:transferase activity"/>
    <property type="evidence" value="ECO:0007669"/>
    <property type="project" value="UniProtKB-KW"/>
</dbReference>
<reference evidence="5 6" key="1">
    <citation type="submission" date="2019-02" db="EMBL/GenBank/DDBJ databases">
        <title>Prokaryotic population dynamics and viral predation in marine succession experiment using metagenomics: the confinement effect.</title>
        <authorList>
            <person name="Haro-Moreno J.M."/>
            <person name="Rodriguez-Valera F."/>
            <person name="Lopez-Perez M."/>
        </authorList>
    </citation>
    <scope>NUCLEOTIDE SEQUENCE [LARGE SCALE GENOMIC DNA]</scope>
    <source>
        <strain evidence="5">MED-G167</strain>
    </source>
</reference>